<name>A0A835IE79_9MAGN</name>
<dbReference type="InterPro" id="IPR001289">
    <property type="entry name" value="NFYA"/>
</dbReference>
<organism evidence="10 11">
    <name type="scientific">Coptis chinensis</name>
    <dbReference type="NCBI Taxonomy" id="261450"/>
    <lineage>
        <taxon>Eukaryota</taxon>
        <taxon>Viridiplantae</taxon>
        <taxon>Streptophyta</taxon>
        <taxon>Embryophyta</taxon>
        <taxon>Tracheophyta</taxon>
        <taxon>Spermatophyta</taxon>
        <taxon>Magnoliopsida</taxon>
        <taxon>Ranunculales</taxon>
        <taxon>Ranunculaceae</taxon>
        <taxon>Coptidoideae</taxon>
        <taxon>Coptis</taxon>
    </lineage>
</organism>
<dbReference type="PROSITE" id="PS00686">
    <property type="entry name" value="NFYA_HAP2_1"/>
    <property type="match status" value="1"/>
</dbReference>
<keyword evidence="5 8" id="KW-0804">Transcription</keyword>
<feature type="region of interest" description="Disordered" evidence="9">
    <location>
        <begin position="45"/>
        <end position="102"/>
    </location>
</feature>
<keyword evidence="4" id="KW-0010">Activator</keyword>
<keyword evidence="6 8" id="KW-0539">Nucleus</keyword>
<evidence type="ECO:0000256" key="7">
    <source>
        <dbReference type="ARBA" id="ARBA00025911"/>
    </source>
</evidence>
<evidence type="ECO:0000256" key="1">
    <source>
        <dbReference type="ARBA" id="ARBA00004123"/>
    </source>
</evidence>
<reference evidence="10 11" key="1">
    <citation type="submission" date="2020-10" db="EMBL/GenBank/DDBJ databases">
        <title>The Coptis chinensis genome and diversification of protoberbering-type alkaloids.</title>
        <authorList>
            <person name="Wang B."/>
            <person name="Shu S."/>
            <person name="Song C."/>
            <person name="Liu Y."/>
        </authorList>
    </citation>
    <scope>NUCLEOTIDE SEQUENCE [LARGE SCALE GENOMIC DNA]</scope>
    <source>
        <strain evidence="10">HL-2020</strain>
        <tissue evidence="10">Leaf</tissue>
    </source>
</reference>
<dbReference type="PROSITE" id="PS51152">
    <property type="entry name" value="NFYA_HAP2_2"/>
    <property type="match status" value="1"/>
</dbReference>
<dbReference type="GO" id="GO:0003700">
    <property type="term" value="F:DNA-binding transcription factor activity"/>
    <property type="evidence" value="ECO:0007669"/>
    <property type="project" value="UniProtKB-UniRule"/>
</dbReference>
<dbReference type="AlphaFoldDB" id="A0A835IE79"/>
<dbReference type="PANTHER" id="PTHR12632">
    <property type="entry name" value="TRANSCRIPTION FACTOR NF-Y ALPHA-RELATED"/>
    <property type="match status" value="1"/>
</dbReference>
<evidence type="ECO:0000313" key="10">
    <source>
        <dbReference type="EMBL" id="KAF9615032.1"/>
    </source>
</evidence>
<dbReference type="EMBL" id="JADFTS010000003">
    <property type="protein sequence ID" value="KAF9615032.1"/>
    <property type="molecule type" value="Genomic_DNA"/>
</dbReference>
<evidence type="ECO:0000256" key="9">
    <source>
        <dbReference type="SAM" id="MobiDB-lite"/>
    </source>
</evidence>
<feature type="region of interest" description="Disordered" evidence="9">
    <location>
        <begin position="251"/>
        <end position="273"/>
    </location>
</feature>
<dbReference type="PRINTS" id="PR00616">
    <property type="entry name" value="CCAATSUBUNTB"/>
</dbReference>
<dbReference type="Pfam" id="PF02045">
    <property type="entry name" value="CBFB_NFYA"/>
    <property type="match status" value="1"/>
</dbReference>
<dbReference type="InterPro" id="IPR018362">
    <property type="entry name" value="CCAAT-binding_factor_CS"/>
</dbReference>
<dbReference type="GO" id="GO:0003677">
    <property type="term" value="F:DNA binding"/>
    <property type="evidence" value="ECO:0007669"/>
    <property type="project" value="UniProtKB-KW"/>
</dbReference>
<protein>
    <recommendedName>
        <fullName evidence="8">Nuclear transcription factor Y subunit</fullName>
    </recommendedName>
</protein>
<comment type="function">
    <text evidence="8">Component of the sequence-specific heterotrimeric transcription factor (NF-Y) which specifically recognizes a 5'-CCAAT-3' box motif found in the promoters of its target genes.</text>
</comment>
<evidence type="ECO:0000313" key="11">
    <source>
        <dbReference type="Proteomes" id="UP000631114"/>
    </source>
</evidence>
<accession>A0A835IE79</accession>
<dbReference type="GO" id="GO:0016602">
    <property type="term" value="C:CCAAT-binding factor complex"/>
    <property type="evidence" value="ECO:0007669"/>
    <property type="project" value="InterPro"/>
</dbReference>
<dbReference type="Proteomes" id="UP000631114">
    <property type="component" value="Unassembled WGS sequence"/>
</dbReference>
<evidence type="ECO:0000256" key="4">
    <source>
        <dbReference type="ARBA" id="ARBA00023159"/>
    </source>
</evidence>
<evidence type="ECO:0000256" key="3">
    <source>
        <dbReference type="ARBA" id="ARBA00023125"/>
    </source>
</evidence>
<feature type="compositionally biased region" description="Low complexity" evidence="9">
    <location>
        <begin position="67"/>
        <end position="80"/>
    </location>
</feature>
<dbReference type="SMART" id="SM00521">
    <property type="entry name" value="CBF"/>
    <property type="match status" value="1"/>
</dbReference>
<evidence type="ECO:0000256" key="2">
    <source>
        <dbReference type="ARBA" id="ARBA00023015"/>
    </source>
</evidence>
<sequence>MVRELRRMQSFLKKESVQSSVHSSVPGVVNCSSWWASTESQVPHSSLSNNLSLNMDSSPNTYHNVKQLQGQDSSSTQSTGKSHHEMATMRATPDGNCNSAHSDYNKSYGTQVEGQIQTVFSPGTSNLPFLPPQLDYSQSMVHMPYPYADPYYGGYLPAIVPQFIMNPQFVGMAPARVPLPPDFGEDEPIYVNSKQYRGILRRRQSRAKLEARNKLIKDRKPYLHESRHLHALNRARGCGGRFLNTKLEQSKTPFTNDGENASSESSLVQTGGSFSGSGVSQSVTGNMESYITCCSDISSISDKDNMHPPSNPRLSGYHPPMGTNIQDGGGIICNGSQRRVLAIQ</sequence>
<evidence type="ECO:0000256" key="8">
    <source>
        <dbReference type="RuleBase" id="RU367155"/>
    </source>
</evidence>
<feature type="compositionally biased region" description="Polar residues" evidence="9">
    <location>
        <begin position="251"/>
        <end position="267"/>
    </location>
</feature>
<comment type="subcellular location">
    <subcellularLocation>
        <location evidence="1 8">Nucleus</location>
    </subcellularLocation>
</comment>
<comment type="subunit">
    <text evidence="7">Heterotrimeric transcription factor composed of three components, NF-YA, NF-YB and NF-YC. NF-YB and NF-YC must interact and dimerize for NF-YA association and DNA binding.</text>
</comment>
<keyword evidence="2 8" id="KW-0805">Transcription regulation</keyword>
<proteinExistence type="inferred from homology"/>
<feature type="compositionally biased region" description="Low complexity" evidence="9">
    <location>
        <begin position="45"/>
        <end position="58"/>
    </location>
</feature>
<keyword evidence="11" id="KW-1185">Reference proteome</keyword>
<keyword evidence="3 8" id="KW-0238">DNA-binding</keyword>
<dbReference type="OrthoDB" id="1097733at2759"/>
<dbReference type="Gene3D" id="6.10.250.2430">
    <property type="match status" value="1"/>
</dbReference>
<comment type="caution">
    <text evidence="10">The sequence shown here is derived from an EMBL/GenBank/DDBJ whole genome shotgun (WGS) entry which is preliminary data.</text>
</comment>
<evidence type="ECO:0000256" key="5">
    <source>
        <dbReference type="ARBA" id="ARBA00023163"/>
    </source>
</evidence>
<evidence type="ECO:0000256" key="6">
    <source>
        <dbReference type="ARBA" id="ARBA00023242"/>
    </source>
</evidence>
<gene>
    <name evidence="10" type="ORF">IFM89_021603</name>
</gene>
<comment type="similarity">
    <text evidence="8">Belongs to the NFYA/HAP2 subunit family.</text>
</comment>